<dbReference type="SUPFAM" id="SSF56281">
    <property type="entry name" value="Metallo-hydrolase/oxidoreductase"/>
    <property type="match status" value="1"/>
</dbReference>
<reference evidence="2 3" key="1">
    <citation type="submission" date="2020-03" db="EMBL/GenBank/DDBJ databases">
        <authorList>
            <person name="Wang L."/>
            <person name="He N."/>
            <person name="Li Y."/>
            <person name="Fang Y."/>
            <person name="Zhang F."/>
        </authorList>
    </citation>
    <scope>NUCLEOTIDE SEQUENCE [LARGE SCALE GENOMIC DNA]</scope>
    <source>
        <strain evidence="2 3">36D10-4-7</strain>
    </source>
</reference>
<dbReference type="Pfam" id="PF12706">
    <property type="entry name" value="Lactamase_B_2"/>
    <property type="match status" value="1"/>
</dbReference>
<dbReference type="InterPro" id="IPR001279">
    <property type="entry name" value="Metallo-B-lactamas"/>
</dbReference>
<organism evidence="2 3">
    <name type="scientific">Sphingomonas corticis</name>
    <dbReference type="NCBI Taxonomy" id="2722791"/>
    <lineage>
        <taxon>Bacteria</taxon>
        <taxon>Pseudomonadati</taxon>
        <taxon>Pseudomonadota</taxon>
        <taxon>Alphaproteobacteria</taxon>
        <taxon>Sphingomonadales</taxon>
        <taxon>Sphingomonadaceae</taxon>
        <taxon>Sphingomonas</taxon>
    </lineage>
</organism>
<proteinExistence type="predicted"/>
<accession>A0ABX1CRS7</accession>
<dbReference type="InterPro" id="IPR036866">
    <property type="entry name" value="RibonucZ/Hydroxyglut_hydro"/>
</dbReference>
<dbReference type="SMART" id="SM00849">
    <property type="entry name" value="Lactamase_B"/>
    <property type="match status" value="1"/>
</dbReference>
<name>A0ABX1CRS7_9SPHN</name>
<sequence length="259" mass="28135">MKVRILGSGTSSGVPRIGNDWGECDPAEPRNARTRASILVEHEGTRILVDTGPDMRAQLLAARAGTVDAIIWTHEHADHVFGIDDVRQIYHALGREVPGYARAATEARLRAQFGYVFEGRHGYPPTVALTTLPDRLRIGGITVGVVDQPHGSITSAGLRFDAGGASVGYATDISDMTEAMRSLYAGLDVWIVDALRRRPHPTHPDLATALRWIGELRPARAALIHMDQSMDYATLRAELPDAVEPGYDGLEFDLARPAA</sequence>
<protein>
    <submittedName>
        <fullName evidence="2">MBL fold metallo-hydrolase</fullName>
    </submittedName>
</protein>
<feature type="domain" description="Metallo-beta-lactamase" evidence="1">
    <location>
        <begin position="34"/>
        <end position="210"/>
    </location>
</feature>
<keyword evidence="3" id="KW-1185">Reference proteome</keyword>
<gene>
    <name evidence="2" type="ORF">HBH26_10855</name>
</gene>
<dbReference type="CDD" id="cd16279">
    <property type="entry name" value="metallo-hydrolase-like_MBL-fold"/>
    <property type="match status" value="1"/>
</dbReference>
<evidence type="ECO:0000313" key="3">
    <source>
        <dbReference type="Proteomes" id="UP000732399"/>
    </source>
</evidence>
<dbReference type="RefSeq" id="WP_168134601.1">
    <property type="nucleotide sequence ID" value="NZ_JAAVJH010000005.1"/>
</dbReference>
<dbReference type="EMBL" id="JAAVJH010000005">
    <property type="protein sequence ID" value="NJR79087.1"/>
    <property type="molecule type" value="Genomic_DNA"/>
</dbReference>
<comment type="caution">
    <text evidence="2">The sequence shown here is derived from an EMBL/GenBank/DDBJ whole genome shotgun (WGS) entry which is preliminary data.</text>
</comment>
<dbReference type="Proteomes" id="UP000732399">
    <property type="component" value="Unassembled WGS sequence"/>
</dbReference>
<dbReference type="Gene3D" id="3.60.15.10">
    <property type="entry name" value="Ribonuclease Z/Hydroxyacylglutathione hydrolase-like"/>
    <property type="match status" value="1"/>
</dbReference>
<evidence type="ECO:0000313" key="2">
    <source>
        <dbReference type="EMBL" id="NJR79087.1"/>
    </source>
</evidence>
<evidence type="ECO:0000259" key="1">
    <source>
        <dbReference type="SMART" id="SM00849"/>
    </source>
</evidence>
<dbReference type="PANTHER" id="PTHR42663">
    <property type="entry name" value="HYDROLASE C777.06C-RELATED-RELATED"/>
    <property type="match status" value="1"/>
</dbReference>
<dbReference type="PANTHER" id="PTHR42663:SF6">
    <property type="entry name" value="HYDROLASE C777.06C-RELATED"/>
    <property type="match status" value="1"/>
</dbReference>